<accession>A0A434AA82</accession>
<keyword evidence="2" id="KW-1185">Reference proteome</keyword>
<protein>
    <submittedName>
        <fullName evidence="1">Uncharacterized protein</fullName>
    </submittedName>
</protein>
<name>A0A434AA82_9FLAO</name>
<gene>
    <name evidence="1" type="ORF">D0817_05205</name>
</gene>
<proteinExistence type="predicted"/>
<dbReference type="AlphaFoldDB" id="A0A434AA82"/>
<dbReference type="Proteomes" id="UP000288102">
    <property type="component" value="Unassembled WGS sequence"/>
</dbReference>
<evidence type="ECO:0000313" key="1">
    <source>
        <dbReference type="EMBL" id="RUT71280.1"/>
    </source>
</evidence>
<organism evidence="1 2">
    <name type="scientific">Flavobacterium cupreum</name>
    <dbReference type="NCBI Taxonomy" id="2133766"/>
    <lineage>
        <taxon>Bacteria</taxon>
        <taxon>Pseudomonadati</taxon>
        <taxon>Bacteroidota</taxon>
        <taxon>Flavobacteriia</taxon>
        <taxon>Flavobacteriales</taxon>
        <taxon>Flavobacteriaceae</taxon>
        <taxon>Flavobacterium</taxon>
    </lineage>
</organism>
<sequence>MTQSQRQMRSVDQDFGELGGGDILSLIAHERGQHIKDCLDLGKGIYNTRFKYNAYLRQFQLESWKNTYRLMKMK</sequence>
<dbReference type="EMBL" id="QWDM01000003">
    <property type="protein sequence ID" value="RUT71280.1"/>
    <property type="molecule type" value="Genomic_DNA"/>
</dbReference>
<evidence type="ECO:0000313" key="2">
    <source>
        <dbReference type="Proteomes" id="UP000288102"/>
    </source>
</evidence>
<reference evidence="2" key="1">
    <citation type="journal article" date="2019" name="Syst. Appl. Microbiol.">
        <title>Flavobacterium circumlabens sp. nov. and Flavobacterium cupreum sp. nov., two psychrotrophic species isolated from Antarctic environmental samples.</title>
        <authorList>
            <person name="Kralova S."/>
            <person name="Busse H.-J."/>
            <person name="Svec P."/>
            <person name="Maslanova I."/>
            <person name="Stankova E."/>
            <person name="Bartak M."/>
            <person name="Sedlacek I."/>
        </authorList>
    </citation>
    <scope>NUCLEOTIDE SEQUENCE [LARGE SCALE GENOMIC DNA]</scope>
    <source>
        <strain evidence="2">CCM 8825</strain>
    </source>
</reference>
<comment type="caution">
    <text evidence="1">The sequence shown here is derived from an EMBL/GenBank/DDBJ whole genome shotgun (WGS) entry which is preliminary data.</text>
</comment>